<evidence type="ECO:0000256" key="1">
    <source>
        <dbReference type="ARBA" id="ARBA00023002"/>
    </source>
</evidence>
<dbReference type="InterPro" id="IPR005097">
    <property type="entry name" value="Sacchrp_dh_NADP-bd"/>
</dbReference>
<dbReference type="InterPro" id="IPR036291">
    <property type="entry name" value="NAD(P)-bd_dom_sf"/>
</dbReference>
<dbReference type="STRING" id="880071.Fleli_3997"/>
<evidence type="ECO:0000313" key="4">
    <source>
        <dbReference type="EMBL" id="AFM06299.1"/>
    </source>
</evidence>
<evidence type="ECO:0000259" key="3">
    <source>
        <dbReference type="Pfam" id="PF16653"/>
    </source>
</evidence>
<organism evidence="4 5">
    <name type="scientific">Bernardetia litoralis (strain ATCC 23117 / DSM 6794 / NBRC 15988 / NCIMB 1366 / Fx l1 / Sio-4)</name>
    <name type="common">Flexibacter litoralis</name>
    <dbReference type="NCBI Taxonomy" id="880071"/>
    <lineage>
        <taxon>Bacteria</taxon>
        <taxon>Pseudomonadati</taxon>
        <taxon>Bacteroidota</taxon>
        <taxon>Cytophagia</taxon>
        <taxon>Cytophagales</taxon>
        <taxon>Bernardetiaceae</taxon>
        <taxon>Bernardetia</taxon>
    </lineage>
</organism>
<dbReference type="Gene3D" id="3.30.360.10">
    <property type="entry name" value="Dihydrodipicolinate Reductase, domain 2"/>
    <property type="match status" value="1"/>
</dbReference>
<accession>I4AQR4</accession>
<keyword evidence="1" id="KW-0560">Oxidoreductase</keyword>
<feature type="domain" description="Saccharopine dehydrogenase-like C-terminal" evidence="3">
    <location>
        <begin position="126"/>
        <end position="448"/>
    </location>
</feature>
<evidence type="ECO:0000313" key="5">
    <source>
        <dbReference type="Proteomes" id="UP000006054"/>
    </source>
</evidence>
<dbReference type="Pfam" id="PF16653">
    <property type="entry name" value="Sacchrp_dh_C"/>
    <property type="match status" value="1"/>
</dbReference>
<dbReference type="Pfam" id="PF03435">
    <property type="entry name" value="Sacchrp_dh_NADP"/>
    <property type="match status" value="1"/>
</dbReference>
<sequence>MKNVVILGAGRSSYALIDYLLKHSKENDWQIEVGDLDISLAQEKINNHERATAFQFDVSDLENCKTIAKRADLVISLLPAFLHAPVAEICVQESTSIFTASYVSAQMQKLDKEAKQKGLLLLNEIGLDPGIDHLSAMQVLDKIREHNSSDNEKAEITAFRSFTGGLLAPESDNNPWNYKFTWNPRNVVLAGQGTAKFIQNHQYKYAPYHRLFSYCEPIESKEFTQINESDDNYKFEGYPNRDSLQYRSVYGLDNIPTMLRGTIRRNGFCASWDTFIQLGMTDDSYKIENSDKLTYRQFANMFFKYDPFLSLENKLKGRYNFSDSELKKWEYLGFFEDKKIELSNASPAQILQHLLEKKWTLDPEDRDMILMQHKIKYTYQNKAKELTSSLVVFGDNSKHTAMAKTVGLPLAIAAKLFLTGNLHLKGVQIPIHKEIYEPVLAELENHGIIFKEEITEIDKSELYS</sequence>
<dbReference type="InterPro" id="IPR032095">
    <property type="entry name" value="Sacchrp_dh-like_C"/>
</dbReference>
<dbReference type="PATRIC" id="fig|880071.3.peg.3997"/>
<name>I4AQR4_BERLS</name>
<dbReference type="PANTHER" id="PTHR11133:SF22">
    <property type="entry name" value="ALPHA-AMINOADIPIC SEMIALDEHYDE SYNTHASE, MITOCHONDRIAL"/>
    <property type="match status" value="1"/>
</dbReference>
<dbReference type="KEGG" id="fli:Fleli_3997"/>
<dbReference type="Gene3D" id="3.40.50.720">
    <property type="entry name" value="NAD(P)-binding Rossmann-like Domain"/>
    <property type="match status" value="1"/>
</dbReference>
<evidence type="ECO:0000259" key="2">
    <source>
        <dbReference type="Pfam" id="PF03435"/>
    </source>
</evidence>
<feature type="domain" description="Saccharopine dehydrogenase NADP binding" evidence="2">
    <location>
        <begin position="4"/>
        <end position="120"/>
    </location>
</feature>
<dbReference type="GO" id="GO:0019878">
    <property type="term" value="P:lysine biosynthetic process via aminoadipic acid"/>
    <property type="evidence" value="ECO:0007669"/>
    <property type="project" value="TreeGrafter"/>
</dbReference>
<dbReference type="InterPro" id="IPR051168">
    <property type="entry name" value="AASS"/>
</dbReference>
<keyword evidence="5" id="KW-1185">Reference proteome</keyword>
<protein>
    <submittedName>
        <fullName evidence="4">Saccharopine dehydrogenase-like oxidoreductase</fullName>
    </submittedName>
</protein>
<dbReference type="AlphaFoldDB" id="I4AQR4"/>
<dbReference type="SUPFAM" id="SSF51735">
    <property type="entry name" value="NAD(P)-binding Rossmann-fold domains"/>
    <property type="match status" value="1"/>
</dbReference>
<dbReference type="eggNOG" id="COG1748">
    <property type="taxonomic scope" value="Bacteria"/>
</dbReference>
<dbReference type="GO" id="GO:0005737">
    <property type="term" value="C:cytoplasm"/>
    <property type="evidence" value="ECO:0007669"/>
    <property type="project" value="TreeGrafter"/>
</dbReference>
<proteinExistence type="predicted"/>
<dbReference type="OrthoDB" id="973788at2"/>
<dbReference type="EMBL" id="CP003345">
    <property type="protein sequence ID" value="AFM06299.1"/>
    <property type="molecule type" value="Genomic_DNA"/>
</dbReference>
<dbReference type="Proteomes" id="UP000006054">
    <property type="component" value="Chromosome"/>
</dbReference>
<dbReference type="PANTHER" id="PTHR11133">
    <property type="entry name" value="SACCHAROPINE DEHYDROGENASE"/>
    <property type="match status" value="1"/>
</dbReference>
<dbReference type="HOGENOM" id="CLU_016207_3_1_10"/>
<dbReference type="RefSeq" id="WP_014799722.1">
    <property type="nucleotide sequence ID" value="NC_018018.1"/>
</dbReference>
<dbReference type="GO" id="GO:0004753">
    <property type="term" value="F:saccharopine dehydrogenase activity"/>
    <property type="evidence" value="ECO:0007669"/>
    <property type="project" value="TreeGrafter"/>
</dbReference>
<gene>
    <name evidence="4" type="ordered locus">Fleli_3997</name>
</gene>
<dbReference type="SUPFAM" id="SSF55347">
    <property type="entry name" value="Glyceraldehyde-3-phosphate dehydrogenase-like, C-terminal domain"/>
    <property type="match status" value="1"/>
</dbReference>
<dbReference type="Gene3D" id="1.10.1870.10">
    <property type="entry name" value="Domain 3, Saccharopine reductase"/>
    <property type="match status" value="1"/>
</dbReference>
<reference evidence="5" key="1">
    <citation type="submission" date="2012-06" db="EMBL/GenBank/DDBJ databases">
        <title>The complete genome of Flexibacter litoralis DSM 6794.</title>
        <authorList>
            <person name="Lucas S."/>
            <person name="Copeland A."/>
            <person name="Lapidus A."/>
            <person name="Glavina del Rio T."/>
            <person name="Dalin E."/>
            <person name="Tice H."/>
            <person name="Bruce D."/>
            <person name="Goodwin L."/>
            <person name="Pitluck S."/>
            <person name="Peters L."/>
            <person name="Ovchinnikova G."/>
            <person name="Lu M."/>
            <person name="Kyrpides N."/>
            <person name="Mavromatis K."/>
            <person name="Ivanova N."/>
            <person name="Brettin T."/>
            <person name="Detter J.C."/>
            <person name="Han C."/>
            <person name="Larimer F."/>
            <person name="Land M."/>
            <person name="Hauser L."/>
            <person name="Markowitz V."/>
            <person name="Cheng J.-F."/>
            <person name="Hugenholtz P."/>
            <person name="Woyke T."/>
            <person name="Wu D."/>
            <person name="Spring S."/>
            <person name="Lang E."/>
            <person name="Kopitz M."/>
            <person name="Brambilla E."/>
            <person name="Klenk H.-P."/>
            <person name="Eisen J.A."/>
        </authorList>
    </citation>
    <scope>NUCLEOTIDE SEQUENCE [LARGE SCALE GENOMIC DNA]</scope>
    <source>
        <strain evidence="5">ATCC 23117 / DSM 6794 / NBRC 15988 / NCIMB 1366 / Sio-4</strain>
    </source>
</reference>